<organism evidence="14 15">
    <name type="scientific">Moelleriella libera RCEF 2490</name>
    <dbReference type="NCBI Taxonomy" id="1081109"/>
    <lineage>
        <taxon>Eukaryota</taxon>
        <taxon>Fungi</taxon>
        <taxon>Dikarya</taxon>
        <taxon>Ascomycota</taxon>
        <taxon>Pezizomycotina</taxon>
        <taxon>Sordariomycetes</taxon>
        <taxon>Hypocreomycetidae</taxon>
        <taxon>Hypocreales</taxon>
        <taxon>Clavicipitaceae</taxon>
        <taxon>Moelleriella</taxon>
    </lineage>
</organism>
<keyword evidence="8" id="KW-0509">mRNA transport</keyword>
<evidence type="ECO:0000256" key="12">
    <source>
        <dbReference type="ARBA" id="ARBA00023242"/>
    </source>
</evidence>
<evidence type="ECO:0000313" key="15">
    <source>
        <dbReference type="Proteomes" id="UP000078544"/>
    </source>
</evidence>
<dbReference type="FunFam" id="3.30.740.10:FF:000005">
    <property type="entry name" value="Dynein light chain"/>
    <property type="match status" value="1"/>
</dbReference>
<dbReference type="InterPro" id="IPR037177">
    <property type="entry name" value="DLC_sf"/>
</dbReference>
<dbReference type="STRING" id="1081109.A0A162II11"/>
<protein>
    <recommendedName>
        <fullName evidence="4">Dynein light chain 1, cytoplasmic</fullName>
    </recommendedName>
</protein>
<comment type="similarity">
    <text evidence="3">Belongs to the dynein light chain family.</text>
</comment>
<keyword evidence="12" id="KW-0539">Nucleus</keyword>
<dbReference type="GO" id="GO:0051028">
    <property type="term" value="P:mRNA transport"/>
    <property type="evidence" value="ECO:0007669"/>
    <property type="project" value="UniProtKB-KW"/>
</dbReference>
<keyword evidence="15" id="KW-1185">Reference proteome</keyword>
<keyword evidence="9" id="KW-0653">Protein transport</keyword>
<dbReference type="GO" id="GO:0005868">
    <property type="term" value="C:cytoplasmic dynein complex"/>
    <property type="evidence" value="ECO:0007669"/>
    <property type="project" value="TreeGrafter"/>
</dbReference>
<keyword evidence="11" id="KW-0206">Cytoskeleton</keyword>
<name>A0A162II11_9HYPO</name>
<keyword evidence="10" id="KW-0243">Dynein</keyword>
<dbReference type="GO" id="GO:0005634">
    <property type="term" value="C:nucleus"/>
    <property type="evidence" value="ECO:0007669"/>
    <property type="project" value="UniProtKB-SubCell"/>
</dbReference>
<evidence type="ECO:0000256" key="1">
    <source>
        <dbReference type="ARBA" id="ARBA00004123"/>
    </source>
</evidence>
<evidence type="ECO:0000313" key="14">
    <source>
        <dbReference type="EMBL" id="KZZ93753.1"/>
    </source>
</evidence>
<gene>
    <name evidence="14" type="ORF">AAL_05469</name>
</gene>
<dbReference type="Gene3D" id="3.30.740.10">
    <property type="entry name" value="Protein Inhibitor Of Neuronal Nitric Oxide Synthase"/>
    <property type="match status" value="1"/>
</dbReference>
<dbReference type="PANTHER" id="PTHR11886:SF35">
    <property type="entry name" value="DYNEIN LIGHT CHAIN"/>
    <property type="match status" value="1"/>
</dbReference>
<dbReference type="GO" id="GO:0007017">
    <property type="term" value="P:microtubule-based process"/>
    <property type="evidence" value="ECO:0007669"/>
    <property type="project" value="InterPro"/>
</dbReference>
<accession>A0A162II11</accession>
<evidence type="ECO:0000256" key="2">
    <source>
        <dbReference type="ARBA" id="ARBA00004245"/>
    </source>
</evidence>
<evidence type="ECO:0000256" key="4">
    <source>
        <dbReference type="ARBA" id="ARBA00015062"/>
    </source>
</evidence>
<comment type="subcellular location">
    <subcellularLocation>
        <location evidence="2">Cytoplasm</location>
        <location evidence="2">Cytoskeleton</location>
    </subcellularLocation>
    <subcellularLocation>
        <location evidence="1">Nucleus</location>
    </subcellularLocation>
</comment>
<evidence type="ECO:0000256" key="7">
    <source>
        <dbReference type="ARBA" id="ARBA00022701"/>
    </source>
</evidence>
<evidence type="ECO:0000256" key="3">
    <source>
        <dbReference type="ARBA" id="ARBA00010156"/>
    </source>
</evidence>
<keyword evidence="7" id="KW-0493">Microtubule</keyword>
<dbReference type="Proteomes" id="UP000078544">
    <property type="component" value="Unassembled WGS sequence"/>
</dbReference>
<dbReference type="CDD" id="cd21452">
    <property type="entry name" value="DLC-like_DYNLL1_DYNLL2"/>
    <property type="match status" value="1"/>
</dbReference>
<feature type="region of interest" description="Disordered" evidence="13">
    <location>
        <begin position="105"/>
        <end position="156"/>
    </location>
</feature>
<dbReference type="PANTHER" id="PTHR11886">
    <property type="entry name" value="DYNEIN LIGHT CHAIN"/>
    <property type="match status" value="1"/>
</dbReference>
<proteinExistence type="inferred from homology"/>
<dbReference type="GO" id="GO:0015031">
    <property type="term" value="P:protein transport"/>
    <property type="evidence" value="ECO:0007669"/>
    <property type="project" value="UniProtKB-KW"/>
</dbReference>
<evidence type="ECO:0000256" key="11">
    <source>
        <dbReference type="ARBA" id="ARBA00023212"/>
    </source>
</evidence>
<comment type="caution">
    <text evidence="14">The sequence shown here is derived from an EMBL/GenBank/DDBJ whole genome shotgun (WGS) entry which is preliminary data.</text>
</comment>
<dbReference type="Pfam" id="PF01221">
    <property type="entry name" value="Dynein_light"/>
    <property type="match status" value="1"/>
</dbReference>
<dbReference type="EMBL" id="AZGY01000012">
    <property type="protein sequence ID" value="KZZ93753.1"/>
    <property type="molecule type" value="Genomic_DNA"/>
</dbReference>
<feature type="compositionally biased region" description="Acidic residues" evidence="13">
    <location>
        <begin position="118"/>
        <end position="127"/>
    </location>
</feature>
<keyword evidence="5" id="KW-0813">Transport</keyword>
<keyword evidence="6" id="KW-0963">Cytoplasm</keyword>
<evidence type="ECO:0000256" key="5">
    <source>
        <dbReference type="ARBA" id="ARBA00022448"/>
    </source>
</evidence>
<dbReference type="SMART" id="SM01375">
    <property type="entry name" value="Dynein_light"/>
    <property type="match status" value="1"/>
</dbReference>
<dbReference type="GO" id="GO:0005874">
    <property type="term" value="C:microtubule"/>
    <property type="evidence" value="ECO:0007669"/>
    <property type="project" value="UniProtKB-KW"/>
</dbReference>
<dbReference type="SUPFAM" id="SSF54648">
    <property type="entry name" value="DLC"/>
    <property type="match status" value="1"/>
</dbReference>
<evidence type="ECO:0000256" key="9">
    <source>
        <dbReference type="ARBA" id="ARBA00022927"/>
    </source>
</evidence>
<evidence type="ECO:0000256" key="8">
    <source>
        <dbReference type="ARBA" id="ARBA00022816"/>
    </source>
</evidence>
<reference evidence="14 15" key="1">
    <citation type="journal article" date="2016" name="Genome Biol. Evol.">
        <title>Divergent and convergent evolution of fungal pathogenicity.</title>
        <authorList>
            <person name="Shang Y."/>
            <person name="Xiao G."/>
            <person name="Zheng P."/>
            <person name="Cen K."/>
            <person name="Zhan S."/>
            <person name="Wang C."/>
        </authorList>
    </citation>
    <scope>NUCLEOTIDE SEQUENCE [LARGE SCALE GENOMIC DNA]</scope>
    <source>
        <strain evidence="14 15">RCEF 2490</strain>
    </source>
</reference>
<feature type="compositionally biased region" description="Basic and acidic residues" evidence="13">
    <location>
        <begin position="128"/>
        <end position="143"/>
    </location>
</feature>
<dbReference type="AlphaFoldDB" id="A0A162II11"/>
<dbReference type="GO" id="GO:0045505">
    <property type="term" value="F:dynein intermediate chain binding"/>
    <property type="evidence" value="ECO:0007669"/>
    <property type="project" value="TreeGrafter"/>
</dbReference>
<dbReference type="OrthoDB" id="10033309at2759"/>
<dbReference type="InterPro" id="IPR001372">
    <property type="entry name" value="Dynein_light_chain_typ-1/2"/>
</dbReference>
<evidence type="ECO:0000256" key="13">
    <source>
        <dbReference type="SAM" id="MobiDB-lite"/>
    </source>
</evidence>
<evidence type="ECO:0000256" key="6">
    <source>
        <dbReference type="ARBA" id="ARBA00022490"/>
    </source>
</evidence>
<evidence type="ECO:0000256" key="10">
    <source>
        <dbReference type="ARBA" id="ARBA00023017"/>
    </source>
</evidence>
<sequence>MDRDGSPVHAEAQSNFEAVPALALPVAPPRSRLHNFDPHTRAQSSNRMVWISSWPTTHHNNIRHSLFVSYIRRHCIFKDGRRFIDIQIIPSTRLPPELQVQRSAISQISTREAAPESPDMDIADIDTDDRPSKNSEFEARPREANNMAEKQPDTLVNREKLEGAISLSLERFASYVPLRDGTEDMQGEAIEIAQEAMAKFTIEKDIAQHIKRTFDEKKGPTWHCIVGRNFGSFVTHGAPQPSPVLQMRTPSTRC</sequence>